<reference evidence="3" key="2">
    <citation type="submission" date="2023-01" db="EMBL/GenBank/DDBJ databases">
        <authorList>
            <person name="Sun Q."/>
            <person name="Evtushenko L."/>
        </authorList>
    </citation>
    <scope>NUCLEOTIDE SEQUENCE</scope>
    <source>
        <strain evidence="3">VKM B-2484</strain>
    </source>
</reference>
<proteinExistence type="predicted"/>
<dbReference type="AlphaFoldDB" id="A0A9W6J6M5"/>
<name>A0A9W6J6M5_9HYPH</name>
<evidence type="ECO:0000259" key="2">
    <source>
        <dbReference type="Pfam" id="PF00689"/>
    </source>
</evidence>
<reference evidence="3" key="1">
    <citation type="journal article" date="2014" name="Int. J. Syst. Evol. Microbiol.">
        <title>Complete genome sequence of Corynebacterium casei LMG S-19264T (=DSM 44701T), isolated from a smear-ripened cheese.</title>
        <authorList>
            <consortium name="US DOE Joint Genome Institute (JGI-PGF)"/>
            <person name="Walter F."/>
            <person name="Albersmeier A."/>
            <person name="Kalinowski J."/>
            <person name="Ruckert C."/>
        </authorList>
    </citation>
    <scope>NUCLEOTIDE SEQUENCE</scope>
    <source>
        <strain evidence="3">VKM B-2484</strain>
    </source>
</reference>
<keyword evidence="1" id="KW-1133">Transmembrane helix</keyword>
<sequence length="167" mass="18089">MHLPLLTGLSIIFSPIHIAFLEMIIDPVCSLVFEAEKEEKDIMSRRPRAATSRLFSSGLVLWSLLQGVLAFVAVAVLYLLALQRGMPAGDVRALTFVSLVLANLGLVLVNRSFDSSMRGALRWDNHALWRVSAVAGVLLGTALAWARDLFASGLCTPMISPSRSASP</sequence>
<dbReference type="InterPro" id="IPR023298">
    <property type="entry name" value="ATPase_P-typ_TM_dom_sf"/>
</dbReference>
<evidence type="ECO:0000313" key="4">
    <source>
        <dbReference type="Proteomes" id="UP001143370"/>
    </source>
</evidence>
<dbReference type="Gene3D" id="1.20.1110.10">
    <property type="entry name" value="Calcium-transporting ATPase, transmembrane domain"/>
    <property type="match status" value="1"/>
</dbReference>
<feature type="domain" description="Cation-transporting P-type ATPase C-terminal" evidence="2">
    <location>
        <begin position="11"/>
        <end position="145"/>
    </location>
</feature>
<dbReference type="Pfam" id="PF00689">
    <property type="entry name" value="Cation_ATPase_C"/>
    <property type="match status" value="1"/>
</dbReference>
<dbReference type="InterPro" id="IPR006068">
    <property type="entry name" value="ATPase_P-typ_cation-transptr_C"/>
</dbReference>
<keyword evidence="4" id="KW-1185">Reference proteome</keyword>
<keyword evidence="1" id="KW-0472">Membrane</keyword>
<evidence type="ECO:0000313" key="3">
    <source>
        <dbReference type="EMBL" id="GLK70283.1"/>
    </source>
</evidence>
<feature type="transmembrane region" description="Helical" evidence="1">
    <location>
        <begin position="54"/>
        <end position="81"/>
    </location>
</feature>
<dbReference type="EMBL" id="BSFJ01000002">
    <property type="protein sequence ID" value="GLK70283.1"/>
    <property type="molecule type" value="Genomic_DNA"/>
</dbReference>
<feature type="transmembrane region" description="Helical" evidence="1">
    <location>
        <begin position="93"/>
        <end position="113"/>
    </location>
</feature>
<comment type="caution">
    <text evidence="3">The sequence shown here is derived from an EMBL/GenBank/DDBJ whole genome shotgun (WGS) entry which is preliminary data.</text>
</comment>
<dbReference type="Proteomes" id="UP001143370">
    <property type="component" value="Unassembled WGS sequence"/>
</dbReference>
<accession>A0A9W6J6M5</accession>
<evidence type="ECO:0000256" key="1">
    <source>
        <dbReference type="SAM" id="Phobius"/>
    </source>
</evidence>
<feature type="transmembrane region" description="Helical" evidence="1">
    <location>
        <begin position="127"/>
        <end position="146"/>
    </location>
</feature>
<feature type="transmembrane region" description="Helical" evidence="1">
    <location>
        <begin position="12"/>
        <end position="33"/>
    </location>
</feature>
<organism evidence="3 4">
    <name type="scientific">Ancylobacter dichloromethanicus</name>
    <dbReference type="NCBI Taxonomy" id="518825"/>
    <lineage>
        <taxon>Bacteria</taxon>
        <taxon>Pseudomonadati</taxon>
        <taxon>Pseudomonadota</taxon>
        <taxon>Alphaproteobacteria</taxon>
        <taxon>Hyphomicrobiales</taxon>
        <taxon>Xanthobacteraceae</taxon>
        <taxon>Ancylobacter</taxon>
    </lineage>
</organism>
<dbReference type="SUPFAM" id="SSF81665">
    <property type="entry name" value="Calcium ATPase, transmembrane domain M"/>
    <property type="match status" value="1"/>
</dbReference>
<gene>
    <name evidence="3" type="ORF">GCM10017643_03980</name>
</gene>
<keyword evidence="1" id="KW-0812">Transmembrane</keyword>
<protein>
    <recommendedName>
        <fullName evidence="2">Cation-transporting P-type ATPase C-terminal domain-containing protein</fullName>
    </recommendedName>
</protein>